<dbReference type="PANTHER" id="PTHR24345">
    <property type="entry name" value="SERINE/THREONINE-PROTEIN KINASE PLK"/>
    <property type="match status" value="1"/>
</dbReference>
<dbReference type="GO" id="GO:0005634">
    <property type="term" value="C:nucleus"/>
    <property type="evidence" value="ECO:0007669"/>
    <property type="project" value="TreeGrafter"/>
</dbReference>
<dbReference type="OrthoDB" id="193931at2759"/>
<keyword evidence="4" id="KW-0418">Kinase</keyword>
<evidence type="ECO:0000256" key="3">
    <source>
        <dbReference type="ARBA" id="ARBA00022741"/>
    </source>
</evidence>
<dbReference type="PANTHER" id="PTHR24345:SF91">
    <property type="entry name" value="SERINE_THREONINE-PROTEIN KINASE PLK4"/>
    <property type="match status" value="1"/>
</dbReference>
<proteinExistence type="predicted"/>
<evidence type="ECO:0000256" key="5">
    <source>
        <dbReference type="ARBA" id="ARBA00022840"/>
    </source>
</evidence>
<dbReference type="GeneID" id="94350836"/>
<keyword evidence="3" id="KW-0547">Nucleotide-binding</keyword>
<keyword evidence="5" id="KW-0067">ATP-binding</keyword>
<gene>
    <name evidence="7" type="ORF">CCR75_007101</name>
</gene>
<dbReference type="KEGG" id="blac:94350836"/>
<accession>A0A976FPK8</accession>
<dbReference type="InterPro" id="IPR000719">
    <property type="entry name" value="Prot_kinase_dom"/>
</dbReference>
<name>A0A976FPK8_BRELC</name>
<keyword evidence="1" id="KW-0723">Serine/threonine-protein kinase</keyword>
<dbReference type="EMBL" id="SHOA02000001">
    <property type="protein sequence ID" value="TDH70612.1"/>
    <property type="molecule type" value="Genomic_DNA"/>
</dbReference>
<dbReference type="PROSITE" id="PS50011">
    <property type="entry name" value="PROTEIN_KINASE_DOM"/>
    <property type="match status" value="1"/>
</dbReference>
<feature type="domain" description="Protein kinase" evidence="6">
    <location>
        <begin position="49"/>
        <end position="321"/>
    </location>
</feature>
<evidence type="ECO:0000256" key="1">
    <source>
        <dbReference type="ARBA" id="ARBA00022527"/>
    </source>
</evidence>
<evidence type="ECO:0000313" key="8">
    <source>
        <dbReference type="Proteomes" id="UP000294530"/>
    </source>
</evidence>
<dbReference type="Pfam" id="PF00069">
    <property type="entry name" value="Pkinase"/>
    <property type="match status" value="1"/>
</dbReference>
<dbReference type="GO" id="GO:0004674">
    <property type="term" value="F:protein serine/threonine kinase activity"/>
    <property type="evidence" value="ECO:0007669"/>
    <property type="project" value="UniProtKB-KW"/>
</dbReference>
<dbReference type="AlphaFoldDB" id="A0A976FPK8"/>
<evidence type="ECO:0000256" key="4">
    <source>
        <dbReference type="ARBA" id="ARBA00022777"/>
    </source>
</evidence>
<evidence type="ECO:0000313" key="7">
    <source>
        <dbReference type="EMBL" id="TDH70612.1"/>
    </source>
</evidence>
<dbReference type="Proteomes" id="UP000294530">
    <property type="component" value="Unassembled WGS sequence"/>
</dbReference>
<reference evidence="7 8" key="1">
    <citation type="journal article" date="2021" name="Genome Biol.">
        <title>AFLAP: assembly-free linkage analysis pipeline using k-mers from genome sequencing data.</title>
        <authorList>
            <person name="Fletcher K."/>
            <person name="Zhang L."/>
            <person name="Gil J."/>
            <person name="Han R."/>
            <person name="Cavanaugh K."/>
            <person name="Michelmore R."/>
        </authorList>
    </citation>
    <scope>NUCLEOTIDE SEQUENCE [LARGE SCALE GENOMIC DNA]</scope>
    <source>
        <strain evidence="7 8">SF5</strain>
    </source>
</reference>
<keyword evidence="8" id="KW-1185">Reference proteome</keyword>
<dbReference type="Gene3D" id="1.10.510.10">
    <property type="entry name" value="Transferase(Phosphotransferase) domain 1"/>
    <property type="match status" value="1"/>
</dbReference>
<dbReference type="GO" id="GO:0005524">
    <property type="term" value="F:ATP binding"/>
    <property type="evidence" value="ECO:0007669"/>
    <property type="project" value="UniProtKB-KW"/>
</dbReference>
<evidence type="ECO:0000259" key="6">
    <source>
        <dbReference type="PROSITE" id="PS50011"/>
    </source>
</evidence>
<dbReference type="InterPro" id="IPR011009">
    <property type="entry name" value="Kinase-like_dom_sf"/>
</dbReference>
<sequence>MDTVLTATAVPYPCRSFLSVTASKVDTKQAMQVPATAILHSPPQRLSQLKMVATLAPALFGEVFLCRDTKTGRQVAVKRVDLSCAKAQVTRSKHIRVVESLKQERDVHRRLVATETRNLVLLEEEVQYGGSLYLIFPFCAGGDLFDVVRHSPLDGRLPETTARRFLYDVVQGLLCLKQNGLAHRDISLENVLLDVHGICHVCDFGLAIEAENVVAPGRVGKSWYMAPEVFAVQESYDPLAADIWSLGVLLAIMLTGAPLIEKPSMGDYRFCVLSQGGGVRQLSHIFPSKLSEDVWDLMEKVLSIDPIQRPTLEQVATHPFLS</sequence>
<comment type="caution">
    <text evidence="7">The sequence shown here is derived from an EMBL/GenBank/DDBJ whole genome shotgun (WGS) entry which is preliminary data.</text>
</comment>
<keyword evidence="2" id="KW-0808">Transferase</keyword>
<evidence type="ECO:0000256" key="2">
    <source>
        <dbReference type="ARBA" id="ARBA00022679"/>
    </source>
</evidence>
<dbReference type="RefSeq" id="XP_067820111.1">
    <property type="nucleotide sequence ID" value="XM_067965165.1"/>
</dbReference>
<protein>
    <recommendedName>
        <fullName evidence="6">Protein kinase domain-containing protein</fullName>
    </recommendedName>
</protein>
<organism evidence="7 8">
    <name type="scientific">Bremia lactucae</name>
    <name type="common">Lettuce downy mildew</name>
    <dbReference type="NCBI Taxonomy" id="4779"/>
    <lineage>
        <taxon>Eukaryota</taxon>
        <taxon>Sar</taxon>
        <taxon>Stramenopiles</taxon>
        <taxon>Oomycota</taxon>
        <taxon>Peronosporomycetes</taxon>
        <taxon>Peronosporales</taxon>
        <taxon>Peronosporaceae</taxon>
        <taxon>Bremia</taxon>
    </lineage>
</organism>
<dbReference type="SUPFAM" id="SSF56112">
    <property type="entry name" value="Protein kinase-like (PK-like)"/>
    <property type="match status" value="1"/>
</dbReference>